<proteinExistence type="predicted"/>
<organism evidence="3 4">
    <name type="scientific">Rheinheimera tilapiae</name>
    <dbReference type="NCBI Taxonomy" id="875043"/>
    <lineage>
        <taxon>Bacteria</taxon>
        <taxon>Pseudomonadati</taxon>
        <taxon>Pseudomonadota</taxon>
        <taxon>Gammaproteobacteria</taxon>
        <taxon>Chromatiales</taxon>
        <taxon>Chromatiaceae</taxon>
        <taxon>Rheinheimera</taxon>
    </lineage>
</organism>
<feature type="signal peptide" evidence="2">
    <location>
        <begin position="1"/>
        <end position="23"/>
    </location>
</feature>
<dbReference type="InterPro" id="IPR021728">
    <property type="entry name" value="DUF3300"/>
</dbReference>
<evidence type="ECO:0000313" key="4">
    <source>
        <dbReference type="Proteomes" id="UP001589813"/>
    </source>
</evidence>
<keyword evidence="2" id="KW-0732">Signal</keyword>
<sequence>MSSRILLLSAITVALFTQFPALAADKQAAAKATAQLSKPAAPATATKAKKLFSQAELDQMLAPVALYPDTVLSHVLIAATYPLEIIKATRWLSGKPGMTSEQALKAAENESWDPSVRALVAFPPLLTKMNNELDWTQKLGDAFLIQEKQVMATVQNLREKAYTAGNLKNQEHLRVERKEKVIVIEPARPEVIYVPVYDTRVVYGDWWWRSYPPVHWPYPTGYRRHASFYWGAGVQVAPNFYFSTFYWPRNEIVVIHHHDYRPRHYYRNHEIIQHEERRHWQHNPQHRHGVVYHTSYEPVRESRGEAWRYEDQGDRRRWAAERRQDNNVALPGDQQIINQPDPDLDNLRRQQQEREQVFAQPENELNPQTQPVTVTPDQGNTQAPVQPVGETVDNNKDGIDDQPVFEQPVTNMPVTDAPTEPAPISEQPAPTDQLPQPELQPELQPEQLPQPVTEQPVYQDPEPQPVYEQPQPVDQQPEPVFQQPEPVYQQPEPVQQPVIEQPEPVYQQPEPVQQPVIEQPEPVYQQPEPVYQQPEPVYQQPEPVYQQPEPVYQQPEPVYQQPEPVYQQPEPVYQQPEPVYQQPEPVYQQPEPVYQQPEPVYQQPEPVSQPVIEQSGIQ</sequence>
<dbReference type="Proteomes" id="UP001589813">
    <property type="component" value="Unassembled WGS sequence"/>
</dbReference>
<feature type="compositionally biased region" description="Low complexity" evidence="1">
    <location>
        <begin position="433"/>
        <end position="611"/>
    </location>
</feature>
<reference evidence="3 4" key="1">
    <citation type="submission" date="2024-09" db="EMBL/GenBank/DDBJ databases">
        <authorList>
            <person name="Sun Q."/>
            <person name="Mori K."/>
        </authorList>
    </citation>
    <scope>NUCLEOTIDE SEQUENCE [LARGE SCALE GENOMIC DNA]</scope>
    <source>
        <strain evidence="3 4">KCTC 23315</strain>
    </source>
</reference>
<evidence type="ECO:0000256" key="2">
    <source>
        <dbReference type="SAM" id="SignalP"/>
    </source>
</evidence>
<feature type="compositionally biased region" description="Polar residues" evidence="1">
    <location>
        <begin position="363"/>
        <end position="384"/>
    </location>
</feature>
<keyword evidence="4" id="KW-1185">Reference proteome</keyword>
<accession>A0ABV6BCV7</accession>
<evidence type="ECO:0000313" key="3">
    <source>
        <dbReference type="EMBL" id="MFC0048704.1"/>
    </source>
</evidence>
<gene>
    <name evidence="3" type="ORF">ACFFJP_10430</name>
</gene>
<dbReference type="Pfam" id="PF11737">
    <property type="entry name" value="DUF3300"/>
    <property type="match status" value="1"/>
</dbReference>
<comment type="caution">
    <text evidence="3">The sequence shown here is derived from an EMBL/GenBank/DDBJ whole genome shotgun (WGS) entry which is preliminary data.</text>
</comment>
<name>A0ABV6BCV7_9GAMM</name>
<protein>
    <submittedName>
        <fullName evidence="3">DUF3300 domain-containing protein</fullName>
    </submittedName>
</protein>
<dbReference type="PANTHER" id="PTHR40269">
    <property type="entry name" value="OUTER MEMBRANE PROTEIN-RELATED"/>
    <property type="match status" value="1"/>
</dbReference>
<feature type="region of interest" description="Disordered" evidence="1">
    <location>
        <begin position="350"/>
        <end position="618"/>
    </location>
</feature>
<dbReference type="RefSeq" id="WP_377243133.1">
    <property type="nucleotide sequence ID" value="NZ_JBHLXP010000001.1"/>
</dbReference>
<dbReference type="PANTHER" id="PTHR40269:SF1">
    <property type="entry name" value="OUTER MEMBRANE PROTEIN"/>
    <property type="match status" value="1"/>
</dbReference>
<evidence type="ECO:0000256" key="1">
    <source>
        <dbReference type="SAM" id="MobiDB-lite"/>
    </source>
</evidence>
<feature type="chain" id="PRO_5046201341" evidence="2">
    <location>
        <begin position="24"/>
        <end position="618"/>
    </location>
</feature>
<dbReference type="EMBL" id="JBHLXP010000001">
    <property type="protein sequence ID" value="MFC0048704.1"/>
    <property type="molecule type" value="Genomic_DNA"/>
</dbReference>